<dbReference type="SUPFAM" id="SSF51905">
    <property type="entry name" value="FAD/NAD(P)-binding domain"/>
    <property type="match status" value="1"/>
</dbReference>
<keyword evidence="3" id="KW-0274">FAD</keyword>
<sequence length="398" mass="43257">MPSSSSFTIIIIGGGVAGLAASIGLRRKGHKVIVLESTSTLQTLGGSLLIPPNAARVLSSYGLWEKFKEAETIPRGNTTFRYEDGSVLEEVDYGAMEGAFGFPVMAIPRAKYQKLLYDAAIELGVQVYLSSRIKSLDENVPSVTLTTGQAIKGDIIIGADGWYAPSRQMISGSDTSSSFYRMTLIFYPSSTLTSEDVLAANSSSSYRLGSTVSLRELVSDFEPRVRKLAELVQPEDCFLWKIAHLPKVKTWANGSGRVVLLGDAAHAMVPHLGAGAASAVEDGAILAECLSHPNLHSSSSIPSALRTYESLRRPRAERIQATALITGQYKVMPDGPAQQKRDEKMAQRMDKANPKYEYWKAGGGLEWLYGYDFLKEASKVLTESVSTLEQQGKNGYKL</sequence>
<evidence type="ECO:0000256" key="4">
    <source>
        <dbReference type="ARBA" id="ARBA00023002"/>
    </source>
</evidence>
<proteinExistence type="inferred from homology"/>
<evidence type="ECO:0000259" key="7">
    <source>
        <dbReference type="Pfam" id="PF01494"/>
    </source>
</evidence>
<evidence type="ECO:0000256" key="1">
    <source>
        <dbReference type="ARBA" id="ARBA00007992"/>
    </source>
</evidence>
<dbReference type="GO" id="GO:0004497">
    <property type="term" value="F:monooxygenase activity"/>
    <property type="evidence" value="ECO:0007669"/>
    <property type="project" value="UniProtKB-KW"/>
</dbReference>
<evidence type="ECO:0000256" key="5">
    <source>
        <dbReference type="ARBA" id="ARBA00023033"/>
    </source>
</evidence>
<dbReference type="EMBL" id="JAFJYH010000493">
    <property type="protein sequence ID" value="KAG4411311.1"/>
    <property type="molecule type" value="Genomic_DNA"/>
</dbReference>
<dbReference type="Pfam" id="PF01494">
    <property type="entry name" value="FAD_binding_3"/>
    <property type="match status" value="2"/>
</dbReference>
<feature type="transmembrane region" description="Helical" evidence="6">
    <location>
        <begin position="6"/>
        <end position="25"/>
    </location>
</feature>
<dbReference type="PRINTS" id="PR00420">
    <property type="entry name" value="RNGMNOXGNASE"/>
</dbReference>
<keyword evidence="6" id="KW-1133">Transmembrane helix</keyword>
<comment type="similarity">
    <text evidence="1">Belongs to the paxM FAD-dependent monooxygenase family.</text>
</comment>
<dbReference type="GO" id="GO:0071949">
    <property type="term" value="F:FAD binding"/>
    <property type="evidence" value="ECO:0007669"/>
    <property type="project" value="InterPro"/>
</dbReference>
<accession>A0A8H7VYD5</accession>
<gene>
    <name evidence="8" type="ORF">IFR04_015552</name>
</gene>
<keyword evidence="9" id="KW-1185">Reference proteome</keyword>
<dbReference type="InterPro" id="IPR002938">
    <property type="entry name" value="FAD-bd"/>
</dbReference>
<evidence type="ECO:0000256" key="3">
    <source>
        <dbReference type="ARBA" id="ARBA00022827"/>
    </source>
</evidence>
<dbReference type="Gene3D" id="3.50.50.60">
    <property type="entry name" value="FAD/NAD(P)-binding domain"/>
    <property type="match status" value="2"/>
</dbReference>
<dbReference type="InterPro" id="IPR036188">
    <property type="entry name" value="FAD/NAD-bd_sf"/>
</dbReference>
<evidence type="ECO:0000256" key="6">
    <source>
        <dbReference type="SAM" id="Phobius"/>
    </source>
</evidence>
<dbReference type="PANTHER" id="PTHR13789">
    <property type="entry name" value="MONOOXYGENASE"/>
    <property type="match status" value="1"/>
</dbReference>
<keyword evidence="2" id="KW-0285">Flavoprotein</keyword>
<comment type="caution">
    <text evidence="8">The sequence shown here is derived from an EMBL/GenBank/DDBJ whole genome shotgun (WGS) entry which is preliminary data.</text>
</comment>
<feature type="domain" description="FAD-binding" evidence="7">
    <location>
        <begin position="253"/>
        <end position="320"/>
    </location>
</feature>
<dbReference type="OrthoDB" id="16820at2759"/>
<dbReference type="Proteomes" id="UP000664132">
    <property type="component" value="Unassembled WGS sequence"/>
</dbReference>
<dbReference type="InterPro" id="IPR050493">
    <property type="entry name" value="FAD-dep_Monooxygenase_BioMet"/>
</dbReference>
<protein>
    <recommendedName>
        <fullName evidence="7">FAD-binding domain-containing protein</fullName>
    </recommendedName>
</protein>
<name>A0A8H7VYD5_9HELO</name>
<evidence type="ECO:0000313" key="8">
    <source>
        <dbReference type="EMBL" id="KAG4411311.1"/>
    </source>
</evidence>
<dbReference type="AlphaFoldDB" id="A0A8H7VYD5"/>
<keyword evidence="4" id="KW-0560">Oxidoreductase</keyword>
<keyword evidence="6" id="KW-0472">Membrane</keyword>
<dbReference type="PANTHER" id="PTHR13789:SF309">
    <property type="entry name" value="PUTATIVE (AFU_ORTHOLOGUE AFUA_6G14510)-RELATED"/>
    <property type="match status" value="1"/>
</dbReference>
<organism evidence="8 9">
    <name type="scientific">Cadophora malorum</name>
    <dbReference type="NCBI Taxonomy" id="108018"/>
    <lineage>
        <taxon>Eukaryota</taxon>
        <taxon>Fungi</taxon>
        <taxon>Dikarya</taxon>
        <taxon>Ascomycota</taxon>
        <taxon>Pezizomycotina</taxon>
        <taxon>Leotiomycetes</taxon>
        <taxon>Helotiales</taxon>
        <taxon>Ploettnerulaceae</taxon>
        <taxon>Cadophora</taxon>
    </lineage>
</organism>
<evidence type="ECO:0000256" key="2">
    <source>
        <dbReference type="ARBA" id="ARBA00022630"/>
    </source>
</evidence>
<keyword evidence="5" id="KW-0503">Monooxygenase</keyword>
<evidence type="ECO:0000313" key="9">
    <source>
        <dbReference type="Proteomes" id="UP000664132"/>
    </source>
</evidence>
<feature type="domain" description="FAD-binding" evidence="7">
    <location>
        <begin position="8"/>
        <end position="184"/>
    </location>
</feature>
<reference evidence="8" key="1">
    <citation type="submission" date="2021-02" db="EMBL/GenBank/DDBJ databases">
        <title>Genome sequence Cadophora malorum strain M34.</title>
        <authorList>
            <person name="Stefanovic E."/>
            <person name="Vu D."/>
            <person name="Scully C."/>
            <person name="Dijksterhuis J."/>
            <person name="Roader J."/>
            <person name="Houbraken J."/>
        </authorList>
    </citation>
    <scope>NUCLEOTIDE SEQUENCE</scope>
    <source>
        <strain evidence="8">M34</strain>
    </source>
</reference>
<keyword evidence="6" id="KW-0812">Transmembrane</keyword>